<accession>A0A2X1QKY7</accession>
<reference evidence="1 2" key="1">
    <citation type="submission" date="2018-06" db="EMBL/GenBank/DDBJ databases">
        <authorList>
            <consortium name="Pathogen Informatics"/>
            <person name="Doyle S."/>
        </authorList>
    </citation>
    <scope>NUCLEOTIDE SEQUENCE [LARGE SCALE GENOMIC DNA]</scope>
    <source>
        <strain evidence="1 2">NCTC9601</strain>
    </source>
</reference>
<name>A0A2X1QKY7_KLEPN</name>
<gene>
    <name evidence="1" type="ORF">NCTC9601_02677</name>
</gene>
<sequence>MTMPDILINTENIFLNRGICELLSEIAKEEHIREPYSVVDYSTDILGPIDMLFTEMAAGEHYLCHPFFKKLPPHTSIFIFVATDSALQVEQLPLCLRDATFISMNSDLRRVKNQIAKRLTESTTSSCGGLEKDSRRCVKCPRLTLTKSQLYIIDAIRTGMNNQQIAQNWASVIRRSSLTKSIL</sequence>
<evidence type="ECO:0000313" key="1">
    <source>
        <dbReference type="EMBL" id="SPX55498.1"/>
    </source>
</evidence>
<proteinExistence type="predicted"/>
<evidence type="ECO:0000313" key="2">
    <source>
        <dbReference type="Proteomes" id="UP000251123"/>
    </source>
</evidence>
<dbReference type="EMBL" id="UASN01000020">
    <property type="protein sequence ID" value="SPX55498.1"/>
    <property type="molecule type" value="Genomic_DNA"/>
</dbReference>
<dbReference type="AlphaFoldDB" id="A0A2X1QKY7"/>
<organism evidence="1 2">
    <name type="scientific">Klebsiella pneumoniae</name>
    <dbReference type="NCBI Taxonomy" id="573"/>
    <lineage>
        <taxon>Bacteria</taxon>
        <taxon>Pseudomonadati</taxon>
        <taxon>Pseudomonadota</taxon>
        <taxon>Gammaproteobacteria</taxon>
        <taxon>Enterobacterales</taxon>
        <taxon>Enterobacteriaceae</taxon>
        <taxon>Klebsiella/Raoultella group</taxon>
        <taxon>Klebsiella</taxon>
        <taxon>Klebsiella pneumoniae complex</taxon>
    </lineage>
</organism>
<dbReference type="Proteomes" id="UP000251123">
    <property type="component" value="Unassembled WGS sequence"/>
</dbReference>
<protein>
    <submittedName>
        <fullName evidence="1">Putative 2-component transcriptional regulator</fullName>
    </submittedName>
</protein>